<reference evidence="3" key="1">
    <citation type="journal article" date="2018" name="Nat. Microbiol.">
        <title>Leveraging single-cell genomics to expand the fungal tree of life.</title>
        <authorList>
            <person name="Ahrendt S.R."/>
            <person name="Quandt C.A."/>
            <person name="Ciobanu D."/>
            <person name="Clum A."/>
            <person name="Salamov A."/>
            <person name="Andreopoulos B."/>
            <person name="Cheng J.F."/>
            <person name="Woyke T."/>
            <person name="Pelin A."/>
            <person name="Henrissat B."/>
            <person name="Reynolds N.K."/>
            <person name="Benny G.L."/>
            <person name="Smith M.E."/>
            <person name="James T.Y."/>
            <person name="Grigoriev I.V."/>
        </authorList>
    </citation>
    <scope>NUCLEOTIDE SEQUENCE [LARGE SCALE GENOMIC DNA]</scope>
    <source>
        <strain evidence="3">ATCC 52028</strain>
    </source>
</reference>
<feature type="transmembrane region" description="Helical" evidence="1">
    <location>
        <begin position="80"/>
        <end position="97"/>
    </location>
</feature>
<name>A0A4P9X3D4_9FUNG</name>
<feature type="transmembrane region" description="Helical" evidence="1">
    <location>
        <begin position="142"/>
        <end position="162"/>
    </location>
</feature>
<evidence type="ECO:0000313" key="3">
    <source>
        <dbReference type="Proteomes" id="UP000274922"/>
    </source>
</evidence>
<organism evidence="2 3">
    <name type="scientific">Caulochytrium protostelioides</name>
    <dbReference type="NCBI Taxonomy" id="1555241"/>
    <lineage>
        <taxon>Eukaryota</taxon>
        <taxon>Fungi</taxon>
        <taxon>Fungi incertae sedis</taxon>
        <taxon>Chytridiomycota</taxon>
        <taxon>Chytridiomycota incertae sedis</taxon>
        <taxon>Chytridiomycetes</taxon>
        <taxon>Caulochytriales</taxon>
        <taxon>Caulochytriaceae</taxon>
        <taxon>Caulochytrium</taxon>
    </lineage>
</organism>
<feature type="transmembrane region" description="Helical" evidence="1">
    <location>
        <begin position="109"/>
        <end position="130"/>
    </location>
</feature>
<protein>
    <recommendedName>
        <fullName evidence="4">DUF962-domain-containing protein</fullName>
    </recommendedName>
</protein>
<keyword evidence="1" id="KW-0472">Membrane</keyword>
<dbReference type="EMBL" id="ML014278">
    <property type="protein sequence ID" value="RKO99535.1"/>
    <property type="molecule type" value="Genomic_DNA"/>
</dbReference>
<dbReference type="PANTHER" id="PTHR28026">
    <property type="entry name" value="DUF962 DOMAIN PROTEIN (AFU_ORTHOLOGUE AFUA_8G05310)"/>
    <property type="match status" value="1"/>
</dbReference>
<dbReference type="GO" id="GO:0046521">
    <property type="term" value="P:sphingoid catabolic process"/>
    <property type="evidence" value="ECO:0007669"/>
    <property type="project" value="TreeGrafter"/>
</dbReference>
<dbReference type="AlphaFoldDB" id="A0A4P9X3D4"/>
<dbReference type="OrthoDB" id="2124888at2759"/>
<evidence type="ECO:0000313" key="2">
    <source>
        <dbReference type="EMBL" id="RKO99535.1"/>
    </source>
</evidence>
<dbReference type="GO" id="GO:0005783">
    <property type="term" value="C:endoplasmic reticulum"/>
    <property type="evidence" value="ECO:0007669"/>
    <property type="project" value="TreeGrafter"/>
</dbReference>
<dbReference type="Proteomes" id="UP000274922">
    <property type="component" value="Unassembled WGS sequence"/>
</dbReference>
<feature type="transmembrane region" description="Helical" evidence="1">
    <location>
        <begin position="20"/>
        <end position="42"/>
    </location>
</feature>
<keyword evidence="3" id="KW-1185">Reference proteome</keyword>
<evidence type="ECO:0000256" key="1">
    <source>
        <dbReference type="SAM" id="Phobius"/>
    </source>
</evidence>
<evidence type="ECO:0008006" key="4">
    <source>
        <dbReference type="Google" id="ProtNLM"/>
    </source>
</evidence>
<gene>
    <name evidence="2" type="ORF">CXG81DRAFT_27717</name>
</gene>
<accession>A0A4P9X3D4</accession>
<proteinExistence type="predicted"/>
<sequence length="190" mass="21025">MGLLNFREQLGLYAQYHNTLGNQLVHMLCVPLIMWSSIVFLARTTVGPPWPLDPVLPLNGAGLLLAGYASYYMLLEPRAAALYLPALVAMTRSAIHFSAGDGCAGYSPLVVAGLVFIASWLFQFLGHGLIEHRAPTLLDSPVQALVLAPFFVWIELLFFLGYRPALRRELQTYVDGEIAQWKATHGKKRA</sequence>
<dbReference type="InterPro" id="IPR009305">
    <property type="entry name" value="Mpo1-like"/>
</dbReference>
<feature type="transmembrane region" description="Helical" evidence="1">
    <location>
        <begin position="54"/>
        <end position="74"/>
    </location>
</feature>
<dbReference type="Pfam" id="PF06127">
    <property type="entry name" value="Mpo1-like"/>
    <property type="match status" value="1"/>
</dbReference>
<keyword evidence="1" id="KW-1133">Transmembrane helix</keyword>
<dbReference type="GO" id="GO:0016020">
    <property type="term" value="C:membrane"/>
    <property type="evidence" value="ECO:0007669"/>
    <property type="project" value="GOC"/>
</dbReference>
<dbReference type="PANTHER" id="PTHR28026:SF9">
    <property type="entry name" value="2-HYDROXY-PALMITIC ACID DIOXYGENASE MPO1"/>
    <property type="match status" value="1"/>
</dbReference>
<keyword evidence="1" id="KW-0812">Transmembrane</keyword>